<dbReference type="SUPFAM" id="SSF52047">
    <property type="entry name" value="RNI-like"/>
    <property type="match status" value="1"/>
</dbReference>
<dbReference type="PANTHER" id="PTHR24111:SF0">
    <property type="entry name" value="LEUCINE-RICH REPEAT-CONTAINING PROTEIN"/>
    <property type="match status" value="1"/>
</dbReference>
<gene>
    <name evidence="2" type="ORF">NCTC11370_00666</name>
</gene>
<reference evidence="2 3" key="1">
    <citation type="submission" date="2018-06" db="EMBL/GenBank/DDBJ databases">
        <authorList>
            <consortium name="Pathogen Informatics"/>
            <person name="Doyle S."/>
        </authorList>
    </citation>
    <scope>NUCLEOTIDE SEQUENCE [LARGE SCALE GENOMIC DNA]</scope>
    <source>
        <strain evidence="2 3">NCTC11370</strain>
    </source>
</reference>
<dbReference type="Proteomes" id="UP000254554">
    <property type="component" value="Unassembled WGS sequence"/>
</dbReference>
<keyword evidence="3" id="KW-1185">Reference proteome</keyword>
<accession>A0A377G704</accession>
<dbReference type="GeneID" id="93292707"/>
<sequence length="927" mass="105192">MFTAQMLFFESLLNRYFEQYSGKSSIMQNLQKTNVSLDLSELDKNLALWKEIIPTLANNTSVAHLSCTHLPDRDESREFIKLLMHALSMNTHVKTLNLKNNFLHVEDAEAIAEMIKLNSTLKTLDLTSTGLEQEGVIPIAMAIYDNKNLKRIKLNECRLEKITGYLFQGLKALESLQELEMRNCFLEIDEILTHFLQGNDSLVKLDMSMNGFHEGESLIHLIEGLKRNRNLANLRLSGCCLDSCAQSPLEQLAEAISTHPGLTHLDFASNGLYPHKYELISTILRNSPSIKHLVLDGNGIEDADMSNLGSALAANHSLASLSLRRNLIGNEGLKTLGDALVKNNNLVHLDLTDNSFDSVQGLCEGLKNNISITSIDCSAIIKDGSWETLKELLQRNYRIKRNYLVVLREAEAAGDLQGMLKVLGDMRYEFYNAEEKTWHPQPLATIYKVSLETIKHKLEEQLHKNPSPEQNLLNFIDLYFKGFPLLIELRPLLLQEIDNYVNSASLEENEKELFHNLQNALLRVNDKQPIPEEEIACVKYVLDFLTSQIVSRNNAKDMGNTSNSPAVKIKKYYNQDDFIPKLSRYDSVELMRKRFSGLCELICNYIIKEDLMNFTSQDESGYESDLKPILPQNINDIQLMAGIYHLNNEWVLSSHILDRSSNAEKIKAYLFNKYPYALFSLSDVSRNGKEIDPELLTAKLNELEVGGYIKFMVFSKSLGKMEGHSMLIKKNSDNTFSFFDPNKGEYEKLSAPQLCIKLNKAMKFYDGTHMSFIDGVKYIKSITQQSAKDDPALLSRLHLGVMKIDPLDRQSNINAVHNLLSHPLFWNTKDVPPAYIKELRNILRRIDFNNELNIVKNILEIKRISAMEPDPDENMQVMAVRAVFNSPTSTTFANILANLNKEPQIKHILDELVDAQHATSHGKAGCG</sequence>
<organism evidence="2 3">
    <name type="scientific">Fluoribacter dumoffii</name>
    <dbReference type="NCBI Taxonomy" id="463"/>
    <lineage>
        <taxon>Bacteria</taxon>
        <taxon>Pseudomonadati</taxon>
        <taxon>Pseudomonadota</taxon>
        <taxon>Gammaproteobacteria</taxon>
        <taxon>Legionellales</taxon>
        <taxon>Legionellaceae</taxon>
        <taxon>Fluoribacter</taxon>
    </lineage>
</organism>
<dbReference type="OrthoDB" id="5653788at2"/>
<name>A0A377G704_9GAMM</name>
<dbReference type="PANTHER" id="PTHR24111">
    <property type="entry name" value="LEUCINE-RICH REPEAT-CONTAINING PROTEIN 34"/>
    <property type="match status" value="1"/>
</dbReference>
<dbReference type="InterPro" id="IPR001611">
    <property type="entry name" value="Leu-rich_rpt"/>
</dbReference>
<dbReference type="Pfam" id="PF13516">
    <property type="entry name" value="LRR_6"/>
    <property type="match status" value="2"/>
</dbReference>
<dbReference type="AlphaFoldDB" id="A0A377G704"/>
<dbReference type="InterPro" id="IPR052201">
    <property type="entry name" value="LRR-containing_regulator"/>
</dbReference>
<protein>
    <submittedName>
        <fullName evidence="2">Ran GTPase-activating protein (RanGAP) involved in mRNA processing and transport</fullName>
    </submittedName>
</protein>
<keyword evidence="1" id="KW-0677">Repeat</keyword>
<proteinExistence type="predicted"/>
<evidence type="ECO:0000313" key="2">
    <source>
        <dbReference type="EMBL" id="STO20607.1"/>
    </source>
</evidence>
<dbReference type="Gene3D" id="3.80.10.10">
    <property type="entry name" value="Ribonuclease Inhibitor"/>
    <property type="match status" value="3"/>
</dbReference>
<dbReference type="RefSeq" id="WP_010652907.1">
    <property type="nucleotide sequence ID" value="NZ_UGGT01000001.1"/>
</dbReference>
<evidence type="ECO:0000256" key="1">
    <source>
        <dbReference type="ARBA" id="ARBA00022737"/>
    </source>
</evidence>
<dbReference type="STRING" id="1094715.GCA_000236165_01755"/>
<dbReference type="SMART" id="SM00368">
    <property type="entry name" value="LRR_RI"/>
    <property type="match status" value="8"/>
</dbReference>
<dbReference type="EMBL" id="UGGT01000001">
    <property type="protein sequence ID" value="STO20607.1"/>
    <property type="molecule type" value="Genomic_DNA"/>
</dbReference>
<dbReference type="InterPro" id="IPR032675">
    <property type="entry name" value="LRR_dom_sf"/>
</dbReference>
<evidence type="ECO:0000313" key="3">
    <source>
        <dbReference type="Proteomes" id="UP000254554"/>
    </source>
</evidence>